<dbReference type="GO" id="GO:0001682">
    <property type="term" value="P:tRNA 5'-leader removal"/>
    <property type="evidence" value="ECO:0007669"/>
    <property type="project" value="UniProtKB-UniRule"/>
</dbReference>
<dbReference type="GO" id="GO:0005737">
    <property type="term" value="C:cytoplasm"/>
    <property type="evidence" value="ECO:0007669"/>
    <property type="project" value="UniProtKB-SubCell"/>
</dbReference>
<dbReference type="SMART" id="SM00538">
    <property type="entry name" value="POP4"/>
    <property type="match status" value="1"/>
</dbReference>
<keyword evidence="9" id="KW-1185">Reference proteome</keyword>
<keyword evidence="6 7" id="KW-0378">Hydrolase</keyword>
<dbReference type="InterPro" id="IPR016848">
    <property type="entry name" value="RNase_P/MRP_Rpp29-subunit"/>
</dbReference>
<organism evidence="8 9">
    <name type="scientific">Methanobrevibacter arboriphilus JCM 13429 = DSM 1125</name>
    <dbReference type="NCBI Taxonomy" id="1300164"/>
    <lineage>
        <taxon>Archaea</taxon>
        <taxon>Methanobacteriati</taxon>
        <taxon>Methanobacteriota</taxon>
        <taxon>Methanomada group</taxon>
        <taxon>Methanobacteria</taxon>
        <taxon>Methanobacteriales</taxon>
        <taxon>Methanobacteriaceae</taxon>
        <taxon>Methanobrevibacter</taxon>
    </lineage>
</organism>
<dbReference type="NCBIfam" id="NF046110">
    <property type="entry name" value="RNaseP1Mthb"/>
    <property type="match status" value="1"/>
</dbReference>
<dbReference type="Pfam" id="PF01868">
    <property type="entry name" value="RNase_P-MRP_p29"/>
    <property type="match status" value="1"/>
</dbReference>
<evidence type="ECO:0000256" key="1">
    <source>
        <dbReference type="ARBA" id="ARBA00006181"/>
    </source>
</evidence>
<dbReference type="GO" id="GO:0004526">
    <property type="term" value="F:ribonuclease P activity"/>
    <property type="evidence" value="ECO:0007669"/>
    <property type="project" value="UniProtKB-UniRule"/>
</dbReference>
<dbReference type="EMBL" id="JXMW01000006">
    <property type="protein sequence ID" value="OQD59092.1"/>
    <property type="molecule type" value="Genomic_DNA"/>
</dbReference>
<dbReference type="EC" id="3.1.26.5" evidence="7"/>
<accession>A0A1V6N3B2</accession>
<dbReference type="GO" id="GO:0006364">
    <property type="term" value="P:rRNA processing"/>
    <property type="evidence" value="ECO:0007669"/>
    <property type="project" value="TreeGrafter"/>
</dbReference>
<keyword evidence="5 7" id="KW-0255">Endonuclease</keyword>
<comment type="similarity">
    <text evidence="1 7">Belongs to the eukaryotic/archaeal RNase P protein component 1 family.</text>
</comment>
<comment type="subunit">
    <text evidence="7">Consists of a catalytic RNA component and at least 4-5 protein subunits.</text>
</comment>
<dbReference type="GO" id="GO:0033204">
    <property type="term" value="F:ribonuclease P RNA binding"/>
    <property type="evidence" value="ECO:0007669"/>
    <property type="project" value="InterPro"/>
</dbReference>
<dbReference type="Proteomes" id="UP000191661">
    <property type="component" value="Unassembled WGS sequence"/>
</dbReference>
<dbReference type="InterPro" id="IPR023534">
    <property type="entry name" value="Rof/RNase_P-like"/>
</dbReference>
<name>A0A1V6N3B2_METAZ</name>
<dbReference type="GO" id="GO:0000172">
    <property type="term" value="C:ribonuclease MRP complex"/>
    <property type="evidence" value="ECO:0007669"/>
    <property type="project" value="InterPro"/>
</dbReference>
<dbReference type="InterPro" id="IPR036980">
    <property type="entry name" value="RNase_P/MRP_Rpp29_sf"/>
</dbReference>
<reference evidence="8 9" key="1">
    <citation type="submission" date="2014-12" db="EMBL/GenBank/DDBJ databases">
        <title>Genome sequence of Methanobrevibacter arboriphilicus DH1, DSM1125.</title>
        <authorList>
            <person name="Poehlein A."/>
            <person name="Thauer R.K."/>
            <person name="Seedorf H."/>
            <person name="Daniel R."/>
        </authorList>
    </citation>
    <scope>NUCLEOTIDE SEQUENCE [LARGE SCALE GENOMIC DNA]</scope>
    <source>
        <strain evidence="8 9">DH1</strain>
    </source>
</reference>
<dbReference type="AlphaFoldDB" id="A0A1V6N3B2"/>
<evidence type="ECO:0000256" key="3">
    <source>
        <dbReference type="ARBA" id="ARBA00022694"/>
    </source>
</evidence>
<keyword evidence="3 7" id="KW-0819">tRNA processing</keyword>
<dbReference type="PANTHER" id="PTHR13348">
    <property type="entry name" value="RIBONUCLEASE P SUBUNIT P29"/>
    <property type="match status" value="1"/>
</dbReference>
<comment type="function">
    <text evidence="7">Part of ribonuclease P, a protein complex that generates mature tRNA molecules by cleaving their 5'-ends.</text>
</comment>
<evidence type="ECO:0000256" key="2">
    <source>
        <dbReference type="ARBA" id="ARBA00022490"/>
    </source>
</evidence>
<dbReference type="HAMAP" id="MF_00754">
    <property type="entry name" value="RNase_P_1"/>
    <property type="match status" value="1"/>
</dbReference>
<dbReference type="GO" id="GO:0030677">
    <property type="term" value="C:ribonuclease P complex"/>
    <property type="evidence" value="ECO:0007669"/>
    <property type="project" value="UniProtKB-UniRule"/>
</dbReference>
<evidence type="ECO:0000256" key="5">
    <source>
        <dbReference type="ARBA" id="ARBA00022759"/>
    </source>
</evidence>
<evidence type="ECO:0000313" key="9">
    <source>
        <dbReference type="Proteomes" id="UP000191661"/>
    </source>
</evidence>
<evidence type="ECO:0000256" key="6">
    <source>
        <dbReference type="ARBA" id="ARBA00022801"/>
    </source>
</evidence>
<evidence type="ECO:0000313" key="8">
    <source>
        <dbReference type="EMBL" id="OQD59092.1"/>
    </source>
</evidence>
<proteinExistence type="inferred from homology"/>
<dbReference type="InterPro" id="IPR002730">
    <property type="entry name" value="Rpp29/RNP1"/>
</dbReference>
<evidence type="ECO:0000256" key="7">
    <source>
        <dbReference type="HAMAP-Rule" id="MF_00754"/>
    </source>
</evidence>
<comment type="caution">
    <text evidence="8">The sequence shown here is derived from an EMBL/GenBank/DDBJ whole genome shotgun (WGS) entry which is preliminary data.</text>
</comment>
<dbReference type="SUPFAM" id="SSF101744">
    <property type="entry name" value="Rof/RNase P subunit-like"/>
    <property type="match status" value="1"/>
</dbReference>
<gene>
    <name evidence="7" type="primary">rnp1</name>
    <name evidence="8" type="ORF">MBBAR_6c02030</name>
</gene>
<keyword evidence="4 7" id="KW-0540">Nuclease</keyword>
<sequence>MSLKPTIQLLDNMITSKNIFHHELIGLYLKVVESSNSFLIGISGKIIDERKKTISVETETDEIKIIPKDVSIFQLFLPNGELVEIDGKILVSRPEDRIKKKYKKL</sequence>
<dbReference type="PANTHER" id="PTHR13348:SF0">
    <property type="entry name" value="RIBONUCLEASE P PROTEIN SUBUNIT P29"/>
    <property type="match status" value="1"/>
</dbReference>
<comment type="catalytic activity">
    <reaction evidence="7">
        <text>Endonucleolytic cleavage of RNA, removing 5'-extranucleotides from tRNA precursor.</text>
        <dbReference type="EC" id="3.1.26.5"/>
    </reaction>
</comment>
<dbReference type="Gene3D" id="2.30.30.210">
    <property type="entry name" value="Ribonuclease P/MRP, subunit p29"/>
    <property type="match status" value="1"/>
</dbReference>
<keyword evidence="2 7" id="KW-0963">Cytoplasm</keyword>
<comment type="subcellular location">
    <subcellularLocation>
        <location evidence="7">Cytoplasm</location>
    </subcellularLocation>
</comment>
<evidence type="ECO:0000256" key="4">
    <source>
        <dbReference type="ARBA" id="ARBA00022722"/>
    </source>
</evidence>
<dbReference type="InterPro" id="IPR023538">
    <property type="entry name" value="RNP1"/>
</dbReference>
<protein>
    <recommendedName>
        <fullName evidence="7">Ribonuclease P protein component 1</fullName>
        <shortName evidence="7">RNase P component 1</shortName>
        <ecNumber evidence="7">3.1.26.5</ecNumber>
    </recommendedName>
    <alternativeName>
        <fullName evidence="7">Rpp29</fullName>
    </alternativeName>
</protein>